<dbReference type="GO" id="GO:0032956">
    <property type="term" value="P:regulation of actin cytoskeleton organization"/>
    <property type="evidence" value="ECO:0007669"/>
    <property type="project" value="TreeGrafter"/>
</dbReference>
<dbReference type="Proteomes" id="UP000887567">
    <property type="component" value="Unplaced"/>
</dbReference>
<evidence type="ECO:0000313" key="5">
    <source>
        <dbReference type="EnsemblMetazoa" id="XP_020916396.2"/>
    </source>
</evidence>
<protein>
    <recommendedName>
        <fullName evidence="4">Rho-GAP domain-containing protein</fullName>
    </recommendedName>
</protein>
<dbReference type="FunFam" id="1.10.555.10:FF:000001">
    <property type="entry name" value="Rho GTPase activating protein 44"/>
    <property type="match status" value="1"/>
</dbReference>
<name>A0A913Y9R1_EXADI</name>
<dbReference type="PANTHER" id="PTHR14130">
    <property type="entry name" value="3BP-1 RELATED RHOGAP"/>
    <property type="match status" value="1"/>
</dbReference>
<keyword evidence="6" id="KW-1185">Reference proteome</keyword>
<feature type="region of interest" description="Disordered" evidence="3">
    <location>
        <begin position="279"/>
        <end position="370"/>
    </location>
</feature>
<dbReference type="OMA" id="VLEECLM"/>
<organism evidence="5 6">
    <name type="scientific">Exaiptasia diaphana</name>
    <name type="common">Tropical sea anemone</name>
    <name type="synonym">Aiptasia pulchella</name>
    <dbReference type="NCBI Taxonomy" id="2652724"/>
    <lineage>
        <taxon>Eukaryota</taxon>
        <taxon>Metazoa</taxon>
        <taxon>Cnidaria</taxon>
        <taxon>Anthozoa</taxon>
        <taxon>Hexacorallia</taxon>
        <taxon>Actiniaria</taxon>
        <taxon>Aiptasiidae</taxon>
        <taxon>Exaiptasia</taxon>
    </lineage>
</organism>
<dbReference type="SUPFAM" id="SSF48350">
    <property type="entry name" value="GTPase activation domain, GAP"/>
    <property type="match status" value="1"/>
</dbReference>
<keyword evidence="2" id="KW-0597">Phosphoprotein</keyword>
<dbReference type="KEGG" id="epa:110253789"/>
<evidence type="ECO:0000256" key="1">
    <source>
        <dbReference type="ARBA" id="ARBA00022468"/>
    </source>
</evidence>
<dbReference type="PANTHER" id="PTHR14130:SF14">
    <property type="entry name" value="RHO GTPASE-ACTIVATING PROTEIN 92B"/>
    <property type="match status" value="1"/>
</dbReference>
<keyword evidence="1" id="KW-0343">GTPase activation</keyword>
<dbReference type="InterPro" id="IPR000198">
    <property type="entry name" value="RhoGAP_dom"/>
</dbReference>
<sequence length="370" mass="40844">MEAQLEYHKTASEILQSFLPNMKTRVDESSLRPVFGCPLEEHLKAQNRTIAFVLEECLMYLHDGAIEEQGLFRMAGSAGRIRKLKAAFDYGLVDLAEYAVDVHAITGVVKLYLRELPDPLMTFALYEEWIKAASIQENGARLQAYWLLIEKLPKENKDNLRYLICFLAKLSEYSDVNKMTPSNIAIVIAPNIVYSKTNTSDSVHLHHTGLQSSIVESLIIQHKYFFPEGVDFFRSVPTSPLGSANSLHKQQKRSVTEFPSVTGGFFDEVVGIINSGSAEKETSNGLRSNSPIQHSKNNSSQASSTHVMSQSGTGEKKRQAPTPAQVKYMGSISPVATSPPFSIAKPTSQPPPPPNKPGTPSLAPKPDLKK</sequence>
<evidence type="ECO:0000259" key="4">
    <source>
        <dbReference type="PROSITE" id="PS50238"/>
    </source>
</evidence>
<accession>A0A913Y9R1</accession>
<dbReference type="Gene3D" id="1.10.555.10">
    <property type="entry name" value="Rho GTPase activation protein"/>
    <property type="match status" value="1"/>
</dbReference>
<dbReference type="OrthoDB" id="19923at2759"/>
<dbReference type="GeneID" id="110253789"/>
<proteinExistence type="predicted"/>
<dbReference type="InterPro" id="IPR047165">
    <property type="entry name" value="RHG17/44/SH3BP1-like"/>
</dbReference>
<dbReference type="GO" id="GO:0005096">
    <property type="term" value="F:GTPase activator activity"/>
    <property type="evidence" value="ECO:0007669"/>
    <property type="project" value="UniProtKB-KW"/>
</dbReference>
<dbReference type="AlphaFoldDB" id="A0A913Y9R1"/>
<dbReference type="GO" id="GO:0035020">
    <property type="term" value="P:regulation of Rac protein signal transduction"/>
    <property type="evidence" value="ECO:0007669"/>
    <property type="project" value="TreeGrafter"/>
</dbReference>
<dbReference type="PROSITE" id="PS50238">
    <property type="entry name" value="RHOGAP"/>
    <property type="match status" value="1"/>
</dbReference>
<dbReference type="EnsemblMetazoa" id="XM_021060737.2">
    <property type="protein sequence ID" value="XP_020916396.2"/>
    <property type="gene ID" value="LOC110253789"/>
</dbReference>
<evidence type="ECO:0000313" key="6">
    <source>
        <dbReference type="Proteomes" id="UP000887567"/>
    </source>
</evidence>
<evidence type="ECO:0000256" key="2">
    <source>
        <dbReference type="ARBA" id="ARBA00022553"/>
    </source>
</evidence>
<dbReference type="RefSeq" id="XP_020916396.2">
    <property type="nucleotide sequence ID" value="XM_021060737.2"/>
</dbReference>
<feature type="compositionally biased region" description="Polar residues" evidence="3">
    <location>
        <begin position="283"/>
        <end position="313"/>
    </location>
</feature>
<dbReference type="Pfam" id="PF00620">
    <property type="entry name" value="RhoGAP"/>
    <property type="match status" value="1"/>
</dbReference>
<dbReference type="SMART" id="SM00324">
    <property type="entry name" value="RhoGAP"/>
    <property type="match status" value="1"/>
</dbReference>
<reference evidence="5" key="1">
    <citation type="submission" date="2022-11" db="UniProtKB">
        <authorList>
            <consortium name="EnsemblMetazoa"/>
        </authorList>
    </citation>
    <scope>IDENTIFICATION</scope>
</reference>
<dbReference type="InterPro" id="IPR008936">
    <property type="entry name" value="Rho_GTPase_activation_prot"/>
</dbReference>
<evidence type="ECO:0000256" key="3">
    <source>
        <dbReference type="SAM" id="MobiDB-lite"/>
    </source>
</evidence>
<feature type="compositionally biased region" description="Pro residues" evidence="3">
    <location>
        <begin position="348"/>
        <end position="357"/>
    </location>
</feature>
<dbReference type="GO" id="GO:0007165">
    <property type="term" value="P:signal transduction"/>
    <property type="evidence" value="ECO:0007669"/>
    <property type="project" value="InterPro"/>
</dbReference>
<feature type="domain" description="Rho-GAP" evidence="4">
    <location>
        <begin position="37"/>
        <end position="226"/>
    </location>
</feature>